<dbReference type="EMBL" id="CAJVCH010542823">
    <property type="protein sequence ID" value="CAG7827263.1"/>
    <property type="molecule type" value="Genomic_DNA"/>
</dbReference>
<sequence length="174" mass="19852">MYLPPVFVNGSAIDLTHLAPIKRSVTLDLPPSIKKVVPVEFVFTCHCYSRRLMQGEQAPPGQFIREGDRKNPRNRVFDQDRYDLSKRLVSLLDEMINTNGDVSKTREHNFFRVTDAGTGVQYFIIMNAKKVVEPLRPRSMQVIVESAYPFDPMKPSPHANGGRTFGEMLGEKWI</sequence>
<proteinExistence type="predicted"/>
<comment type="caution">
    <text evidence="1">The sequence shown here is derived from an EMBL/GenBank/DDBJ whole genome shotgun (WGS) entry which is preliminary data.</text>
</comment>
<dbReference type="Proteomes" id="UP000708208">
    <property type="component" value="Unassembled WGS sequence"/>
</dbReference>
<dbReference type="AlphaFoldDB" id="A0A8J2PN26"/>
<organism evidence="1 2">
    <name type="scientific">Allacma fusca</name>
    <dbReference type="NCBI Taxonomy" id="39272"/>
    <lineage>
        <taxon>Eukaryota</taxon>
        <taxon>Metazoa</taxon>
        <taxon>Ecdysozoa</taxon>
        <taxon>Arthropoda</taxon>
        <taxon>Hexapoda</taxon>
        <taxon>Collembola</taxon>
        <taxon>Symphypleona</taxon>
        <taxon>Sminthuridae</taxon>
        <taxon>Allacma</taxon>
    </lineage>
</organism>
<protein>
    <submittedName>
        <fullName evidence="1">Uncharacterized protein</fullName>
    </submittedName>
</protein>
<accession>A0A8J2PN26</accession>
<keyword evidence="2" id="KW-1185">Reference proteome</keyword>
<reference evidence="1" key="1">
    <citation type="submission" date="2021-06" db="EMBL/GenBank/DDBJ databases">
        <authorList>
            <person name="Hodson N. C."/>
            <person name="Mongue J. A."/>
            <person name="Jaron S. K."/>
        </authorList>
    </citation>
    <scope>NUCLEOTIDE SEQUENCE</scope>
</reference>
<evidence type="ECO:0000313" key="2">
    <source>
        <dbReference type="Proteomes" id="UP000708208"/>
    </source>
</evidence>
<gene>
    <name evidence="1" type="ORF">AFUS01_LOCUS37258</name>
</gene>
<evidence type="ECO:0000313" key="1">
    <source>
        <dbReference type="EMBL" id="CAG7827263.1"/>
    </source>
</evidence>
<name>A0A8J2PN26_9HEXA</name>